<comment type="caution">
    <text evidence="1">The sequence shown here is derived from an EMBL/GenBank/DDBJ whole genome shotgun (WGS) entry which is preliminary data.</text>
</comment>
<reference evidence="1 2" key="1">
    <citation type="submission" date="2009-10" db="EMBL/GenBank/DDBJ databases">
        <authorList>
            <person name="Weinstock G."/>
            <person name="Sodergren E."/>
            <person name="Clifton S."/>
            <person name="Fulton L."/>
            <person name="Fulton B."/>
            <person name="Courtney L."/>
            <person name="Fronick C."/>
            <person name="Harrison M."/>
            <person name="Strong C."/>
            <person name="Farmer C."/>
            <person name="Delahaunty K."/>
            <person name="Markovic C."/>
            <person name="Hall O."/>
            <person name="Minx P."/>
            <person name="Tomlinson C."/>
            <person name="Mitreva M."/>
            <person name="Nelson J."/>
            <person name="Hou S."/>
            <person name="Wollam A."/>
            <person name="Pepin K.H."/>
            <person name="Johnson M."/>
            <person name="Bhonagiri V."/>
            <person name="Nash W.E."/>
            <person name="Warren W."/>
            <person name="Chinwalla A."/>
            <person name="Mardis E.R."/>
            <person name="Wilson R.K."/>
        </authorList>
    </citation>
    <scope>NUCLEOTIDE SEQUENCE [LARGE SCALE GENOMIC DNA]</scope>
    <source>
        <strain evidence="1 2">ATCC 14685</strain>
    </source>
</reference>
<accession>D0W5X1</accession>
<sequence>MYTVIDVEAGKSAYVQYVITVVAADINNAIRFNLLKDNRQQ</sequence>
<evidence type="ECO:0000313" key="1">
    <source>
        <dbReference type="EMBL" id="EEZ70796.1"/>
    </source>
</evidence>
<dbReference type="EMBL" id="ACDY02000019">
    <property type="protein sequence ID" value="EEZ70796.1"/>
    <property type="molecule type" value="Genomic_DNA"/>
</dbReference>
<dbReference type="Proteomes" id="UP000003294">
    <property type="component" value="Unassembled WGS sequence"/>
</dbReference>
<protein>
    <submittedName>
        <fullName evidence="1">Uncharacterized protein</fullName>
    </submittedName>
</protein>
<name>D0W5X1_NEICI</name>
<gene>
    <name evidence="1" type="ORF">NEICINOT_05092</name>
</gene>
<evidence type="ECO:0000313" key="2">
    <source>
        <dbReference type="Proteomes" id="UP000003294"/>
    </source>
</evidence>
<organism evidence="1 2">
    <name type="scientific">Neisseria cinerea ATCC 14685</name>
    <dbReference type="NCBI Taxonomy" id="546262"/>
    <lineage>
        <taxon>Bacteria</taxon>
        <taxon>Pseudomonadati</taxon>
        <taxon>Pseudomonadota</taxon>
        <taxon>Betaproteobacteria</taxon>
        <taxon>Neisseriales</taxon>
        <taxon>Neisseriaceae</taxon>
        <taxon>Neisseria</taxon>
    </lineage>
</organism>
<proteinExistence type="predicted"/>
<dbReference type="AlphaFoldDB" id="D0W5X1"/>